<evidence type="ECO:0000256" key="5">
    <source>
        <dbReference type="ARBA" id="ARBA00022989"/>
    </source>
</evidence>
<evidence type="ECO:0000256" key="7">
    <source>
        <dbReference type="SAM" id="Phobius"/>
    </source>
</evidence>
<feature type="transmembrane region" description="Helical" evidence="7">
    <location>
        <begin position="507"/>
        <end position="528"/>
    </location>
</feature>
<keyword evidence="6 7" id="KW-0472">Membrane</keyword>
<sequence length="566" mass="60442">MNSLVLLGIGLVVFFLAYVLYGGWLAKKWGVSKENITPAHRLNDNRDFVPTDVKVVMGHHFSSIAGAGPITGPILAAIFGWVPVYLWILIGCTFLGGVHDFGSLVISLRHDGKSIGETIRTNISPRAKKIFNWYAWLTLTLVVAAFTDICAQTFAFNPAAPEALTGARAGTASVLFIFLAIAFGVARNRFHASLLASTVIGVIFLGLAIAAGYFFPLIKLGVNGWRVILLLYIVCASVLPVWLLLQPRDYLCSFLLYAMIAGAFAGLLIRHPDVEMSPFIGFQVNGQFLFPFLFVTVACGAISGFHSLVSSGTTSKQLNKEVPDAKIVGYGSMLIEGVLAIIALIVVGYLSSGDQVIAGAPAQIFANGVAWFMSGFGIPEPLGQVFITLAYSAFALTSLDTATRIGRYVMQEIAADEPESPAAEKAEAAASGAQRGGFVRKVRAFASNMYGATFLTVGLAVVLLIAGYTRIWPIFGSANQLLAALALLAITAHVIRSGKKSWETVVPLVFMFAVTLTAIGFIVVQNLPGQSPDAFLPLALVGVILFILAVMQIVEAIRVLCGKKQS</sequence>
<organism evidence="9 10">
    <name type="scientific">Candidatus Avitreponema avistercoris</name>
    <dbReference type="NCBI Taxonomy" id="2840705"/>
    <lineage>
        <taxon>Bacteria</taxon>
        <taxon>Pseudomonadati</taxon>
        <taxon>Spirochaetota</taxon>
        <taxon>Spirochaetia</taxon>
        <taxon>Spirochaetales</taxon>
        <taxon>Candidatus Avitreponema</taxon>
    </lineage>
</organism>
<dbReference type="InterPro" id="IPR051605">
    <property type="entry name" value="CstA"/>
</dbReference>
<feature type="transmembrane region" description="Helical" evidence="7">
    <location>
        <begin position="167"/>
        <end position="186"/>
    </location>
</feature>
<dbReference type="Proteomes" id="UP000823616">
    <property type="component" value="Unassembled WGS sequence"/>
</dbReference>
<dbReference type="PANTHER" id="PTHR30252:SF0">
    <property type="entry name" value="PEPTIDE TRANSPORTER CSTA"/>
    <property type="match status" value="1"/>
</dbReference>
<accession>A0A9D9EN58</accession>
<evidence type="ECO:0000259" key="8">
    <source>
        <dbReference type="Pfam" id="PF02554"/>
    </source>
</evidence>
<dbReference type="GO" id="GO:0009267">
    <property type="term" value="P:cellular response to starvation"/>
    <property type="evidence" value="ECO:0007669"/>
    <property type="project" value="InterPro"/>
</dbReference>
<keyword evidence="3" id="KW-1003">Cell membrane</keyword>
<comment type="caution">
    <text evidence="9">The sequence shown here is derived from an EMBL/GenBank/DDBJ whole genome shotgun (WGS) entry which is preliminary data.</text>
</comment>
<dbReference type="GO" id="GO:0005886">
    <property type="term" value="C:plasma membrane"/>
    <property type="evidence" value="ECO:0007669"/>
    <property type="project" value="UniProtKB-SubCell"/>
</dbReference>
<keyword evidence="5 7" id="KW-1133">Transmembrane helix</keyword>
<comment type="subcellular location">
    <subcellularLocation>
        <location evidence="1">Cell membrane</location>
        <topology evidence="1">Multi-pass membrane protein</topology>
    </subcellularLocation>
</comment>
<dbReference type="AlphaFoldDB" id="A0A9D9EN58"/>
<feature type="transmembrane region" description="Helical" evidence="7">
    <location>
        <begin position="88"/>
        <end position="109"/>
    </location>
</feature>
<feature type="transmembrane region" description="Helical" evidence="7">
    <location>
        <begin position="193"/>
        <end position="215"/>
    </location>
</feature>
<proteinExistence type="inferred from homology"/>
<feature type="transmembrane region" description="Helical" evidence="7">
    <location>
        <begin position="449"/>
        <end position="468"/>
    </location>
</feature>
<evidence type="ECO:0000313" key="9">
    <source>
        <dbReference type="EMBL" id="MBO8449645.1"/>
    </source>
</evidence>
<comment type="similarity">
    <text evidence="2">Belongs to the peptide transporter carbon starvation (CstA) (TC 2.A.114) family.</text>
</comment>
<feature type="transmembrane region" description="Helical" evidence="7">
    <location>
        <begin position="130"/>
        <end position="155"/>
    </location>
</feature>
<feature type="transmembrane region" description="Helical" evidence="7">
    <location>
        <begin position="64"/>
        <end position="82"/>
    </location>
</feature>
<reference evidence="9" key="2">
    <citation type="journal article" date="2021" name="PeerJ">
        <title>Extensive microbial diversity within the chicken gut microbiome revealed by metagenomics and culture.</title>
        <authorList>
            <person name="Gilroy R."/>
            <person name="Ravi A."/>
            <person name="Getino M."/>
            <person name="Pursley I."/>
            <person name="Horton D.L."/>
            <person name="Alikhan N.F."/>
            <person name="Baker D."/>
            <person name="Gharbi K."/>
            <person name="Hall N."/>
            <person name="Watson M."/>
            <person name="Adriaenssens E.M."/>
            <person name="Foster-Nyarko E."/>
            <person name="Jarju S."/>
            <person name="Secka A."/>
            <person name="Antonio M."/>
            <person name="Oren A."/>
            <person name="Chaudhuri R.R."/>
            <person name="La Ragione R."/>
            <person name="Hildebrand F."/>
            <person name="Pallen M.J."/>
        </authorList>
    </citation>
    <scope>NUCLEOTIDE SEQUENCE</scope>
    <source>
        <strain evidence="9">B3-4054</strain>
    </source>
</reference>
<reference evidence="9" key="1">
    <citation type="submission" date="2020-10" db="EMBL/GenBank/DDBJ databases">
        <authorList>
            <person name="Gilroy R."/>
        </authorList>
    </citation>
    <scope>NUCLEOTIDE SEQUENCE</scope>
    <source>
        <strain evidence="9">B3-4054</strain>
    </source>
</reference>
<evidence type="ECO:0000256" key="1">
    <source>
        <dbReference type="ARBA" id="ARBA00004651"/>
    </source>
</evidence>
<feature type="transmembrane region" description="Helical" evidence="7">
    <location>
        <begin position="534"/>
        <end position="554"/>
    </location>
</feature>
<feature type="transmembrane region" description="Helical" evidence="7">
    <location>
        <begin position="6"/>
        <end position="26"/>
    </location>
</feature>
<feature type="domain" description="CstA N-terminal" evidence="8">
    <location>
        <begin position="2"/>
        <end position="354"/>
    </location>
</feature>
<evidence type="ECO:0000256" key="3">
    <source>
        <dbReference type="ARBA" id="ARBA00022475"/>
    </source>
</evidence>
<feature type="transmembrane region" description="Helical" evidence="7">
    <location>
        <begin position="474"/>
        <end position="495"/>
    </location>
</feature>
<feature type="transmembrane region" description="Helical" evidence="7">
    <location>
        <begin position="227"/>
        <end position="245"/>
    </location>
</feature>
<feature type="transmembrane region" description="Helical" evidence="7">
    <location>
        <begin position="250"/>
        <end position="269"/>
    </location>
</feature>
<dbReference type="EMBL" id="JADIMS010000011">
    <property type="protein sequence ID" value="MBO8449645.1"/>
    <property type="molecule type" value="Genomic_DNA"/>
</dbReference>
<feature type="transmembrane region" description="Helical" evidence="7">
    <location>
        <begin position="382"/>
        <end position="402"/>
    </location>
</feature>
<evidence type="ECO:0000256" key="4">
    <source>
        <dbReference type="ARBA" id="ARBA00022692"/>
    </source>
</evidence>
<feature type="domain" description="CstA N-terminal" evidence="8">
    <location>
        <begin position="359"/>
        <end position="518"/>
    </location>
</feature>
<evidence type="ECO:0000313" key="10">
    <source>
        <dbReference type="Proteomes" id="UP000823616"/>
    </source>
</evidence>
<keyword evidence="4 7" id="KW-0812">Transmembrane</keyword>
<feature type="transmembrane region" description="Helical" evidence="7">
    <location>
        <begin position="330"/>
        <end position="350"/>
    </location>
</feature>
<dbReference type="PANTHER" id="PTHR30252">
    <property type="entry name" value="INNER MEMBRANE PEPTIDE TRANSPORTER"/>
    <property type="match status" value="1"/>
</dbReference>
<protein>
    <submittedName>
        <fullName evidence="9">Carbon starvation protein A</fullName>
    </submittedName>
</protein>
<dbReference type="InterPro" id="IPR003706">
    <property type="entry name" value="CstA_N"/>
</dbReference>
<evidence type="ECO:0000256" key="6">
    <source>
        <dbReference type="ARBA" id="ARBA00023136"/>
    </source>
</evidence>
<dbReference type="Pfam" id="PF02554">
    <property type="entry name" value="CstA"/>
    <property type="match status" value="2"/>
</dbReference>
<evidence type="ECO:0000256" key="2">
    <source>
        <dbReference type="ARBA" id="ARBA00007755"/>
    </source>
</evidence>
<name>A0A9D9EN58_9SPIR</name>
<feature type="transmembrane region" description="Helical" evidence="7">
    <location>
        <begin position="289"/>
        <end position="309"/>
    </location>
</feature>
<gene>
    <name evidence="9" type="ORF">IAA96_00900</name>
</gene>